<dbReference type="InterPro" id="IPR017871">
    <property type="entry name" value="ABC_transporter-like_CS"/>
</dbReference>
<keyword evidence="4" id="KW-1185">Reference proteome</keyword>
<comment type="caution">
    <text evidence="3">The sequence shown here is derived from an EMBL/GenBank/DDBJ whole genome shotgun (WGS) entry which is preliminary data.</text>
</comment>
<dbReference type="Proteomes" id="UP000694287">
    <property type="component" value="Unassembled WGS sequence"/>
</dbReference>
<keyword evidence="3" id="KW-0067">ATP-binding</keyword>
<sequence length="262" mass="26667">MPVLDTRGPRPTAELLVECVAAARVHGRGPAAVHAVHGAHCAVRRGDRIALTGPSGSGKSTLLHLMSGLDRPTGGIVAWPTWTGSPLGRPGLVGVVFQGQSLLPDLDVLENVALPLLLGGAPDAAACLQAGSALATLGIGELASKLPGEISGGQAQRVAVARVLASGPALILADEPTGRLDRAAADRVVDVLVEAADALDAGLVIGTHDEAVADRMAVRWQMVDGHVCTGRPAAVPDRGPSEQAPSQQAPSEQVRSDRGSRS</sequence>
<gene>
    <name evidence="3" type="ORF">I4I81_02795</name>
</gene>
<dbReference type="PROSITE" id="PS00211">
    <property type="entry name" value="ABC_TRANSPORTER_1"/>
    <property type="match status" value="1"/>
</dbReference>
<protein>
    <submittedName>
        <fullName evidence="3">ATP-binding cassette domain-containing protein</fullName>
    </submittedName>
</protein>
<evidence type="ECO:0000313" key="4">
    <source>
        <dbReference type="Proteomes" id="UP000694287"/>
    </source>
</evidence>
<dbReference type="PROSITE" id="PS50893">
    <property type="entry name" value="ABC_TRANSPORTER_2"/>
    <property type="match status" value="1"/>
</dbReference>
<evidence type="ECO:0000259" key="2">
    <source>
        <dbReference type="PROSITE" id="PS50893"/>
    </source>
</evidence>
<proteinExistence type="predicted"/>
<dbReference type="InterPro" id="IPR003593">
    <property type="entry name" value="AAA+_ATPase"/>
</dbReference>
<dbReference type="PANTHER" id="PTHR24220">
    <property type="entry name" value="IMPORT ATP-BINDING PROTEIN"/>
    <property type="match status" value="1"/>
</dbReference>
<dbReference type="InterPro" id="IPR015854">
    <property type="entry name" value="ABC_transpr_LolD-like"/>
</dbReference>
<evidence type="ECO:0000256" key="1">
    <source>
        <dbReference type="SAM" id="MobiDB-lite"/>
    </source>
</evidence>
<organism evidence="3 4">
    <name type="scientific">Pseudonocardia abyssalis</name>
    <dbReference type="NCBI Taxonomy" id="2792008"/>
    <lineage>
        <taxon>Bacteria</taxon>
        <taxon>Bacillati</taxon>
        <taxon>Actinomycetota</taxon>
        <taxon>Actinomycetes</taxon>
        <taxon>Pseudonocardiales</taxon>
        <taxon>Pseudonocardiaceae</taxon>
        <taxon>Pseudonocardia</taxon>
    </lineage>
</organism>
<feature type="compositionally biased region" description="Polar residues" evidence="1">
    <location>
        <begin position="243"/>
        <end position="253"/>
    </location>
</feature>
<dbReference type="PANTHER" id="PTHR24220:SF685">
    <property type="entry name" value="ABC TRANSPORTER RELATED"/>
    <property type="match status" value="1"/>
</dbReference>
<dbReference type="EMBL" id="JADQDK010000001">
    <property type="protein sequence ID" value="MBW0133185.1"/>
    <property type="molecule type" value="Genomic_DNA"/>
</dbReference>
<dbReference type="SMART" id="SM00382">
    <property type="entry name" value="AAA"/>
    <property type="match status" value="1"/>
</dbReference>
<name>A0ABS6ULR5_9PSEU</name>
<evidence type="ECO:0000313" key="3">
    <source>
        <dbReference type="EMBL" id="MBW0133185.1"/>
    </source>
</evidence>
<feature type="domain" description="ABC transporter" evidence="2">
    <location>
        <begin position="20"/>
        <end position="257"/>
    </location>
</feature>
<feature type="region of interest" description="Disordered" evidence="1">
    <location>
        <begin position="231"/>
        <end position="262"/>
    </location>
</feature>
<dbReference type="Pfam" id="PF00005">
    <property type="entry name" value="ABC_tran"/>
    <property type="match status" value="1"/>
</dbReference>
<reference evidence="3 4" key="1">
    <citation type="submission" date="2020-11" db="EMBL/GenBank/DDBJ databases">
        <title>Pseudonocardia abyssalis sp. nov. and Pseudonocardia oceani sp. nov., description and phylogenomic analysis of two novel actinomycetes isolated from the deep Southern Ocean.</title>
        <authorList>
            <person name="Parra J."/>
        </authorList>
    </citation>
    <scope>NUCLEOTIDE SEQUENCE [LARGE SCALE GENOMIC DNA]</scope>
    <source>
        <strain evidence="3 4">KRD-168</strain>
    </source>
</reference>
<dbReference type="RefSeq" id="WP_218603478.1">
    <property type="nucleotide sequence ID" value="NZ_JADQDJ010000132.1"/>
</dbReference>
<dbReference type="InterPro" id="IPR003439">
    <property type="entry name" value="ABC_transporter-like_ATP-bd"/>
</dbReference>
<dbReference type="GO" id="GO:0005524">
    <property type="term" value="F:ATP binding"/>
    <property type="evidence" value="ECO:0007669"/>
    <property type="project" value="UniProtKB-KW"/>
</dbReference>
<keyword evidence="3" id="KW-0547">Nucleotide-binding</keyword>
<accession>A0ABS6ULR5</accession>